<proteinExistence type="inferred from homology"/>
<feature type="transmembrane region" description="Helical" evidence="9">
    <location>
        <begin position="7"/>
        <end position="29"/>
    </location>
</feature>
<name>A0A9P0DPY4_PHACE</name>
<dbReference type="GO" id="GO:0005794">
    <property type="term" value="C:Golgi apparatus"/>
    <property type="evidence" value="ECO:0007669"/>
    <property type="project" value="UniProtKB-SubCell"/>
</dbReference>
<feature type="binding site" evidence="8">
    <location>
        <position position="329"/>
    </location>
    <ligand>
        <name>Mn(2+)</name>
        <dbReference type="ChEBI" id="CHEBI:29035"/>
    </ligand>
</feature>
<feature type="binding site" evidence="7">
    <location>
        <position position="135"/>
    </location>
    <ligand>
        <name>ATP</name>
        <dbReference type="ChEBI" id="CHEBI:30616"/>
    </ligand>
</feature>
<evidence type="ECO:0000256" key="3">
    <source>
        <dbReference type="ARBA" id="ARBA00023034"/>
    </source>
</evidence>
<accession>A0A9P0DPY4</accession>
<evidence type="ECO:0000256" key="9">
    <source>
        <dbReference type="SAM" id="Phobius"/>
    </source>
</evidence>
<comment type="similarity">
    <text evidence="2">Belongs to the FAM20 family.</text>
</comment>
<keyword evidence="7" id="KW-0547">Nucleotide-binding</keyword>
<evidence type="ECO:0000313" key="11">
    <source>
        <dbReference type="EMBL" id="CAH1163612.1"/>
    </source>
</evidence>
<dbReference type="InterPro" id="IPR009581">
    <property type="entry name" value="FAM20_C"/>
</dbReference>
<evidence type="ECO:0000256" key="2">
    <source>
        <dbReference type="ARBA" id="ARBA00006557"/>
    </source>
</evidence>
<keyword evidence="8" id="KW-0464">Manganese</keyword>
<evidence type="ECO:0000256" key="4">
    <source>
        <dbReference type="ARBA" id="ARBA00023157"/>
    </source>
</evidence>
<dbReference type="PANTHER" id="PTHR12450:SF14">
    <property type="entry name" value="GLYCOSAMINOGLYCAN XYLOSYLKINASE"/>
    <property type="match status" value="1"/>
</dbReference>
<sequence length="416" mass="48241">MVLRRSIFLLILASISIFLVTTNFLLTFLPPLDTNRVEKIPIKEKIQWELAQLPSQYKTDSFVNNRWIESFLKNTRKKFHSNLNEVALRSLWEEANSWVSPKQLYNVNSTNFGKVLFALKNADIVQADIDTRGTQLKILLTLQGNQQVVFKPKWYSKDKVIEGSVTSGKDRYNSEIIGFYLSVIMKKPLCPLSVQRHISLKNDIIPVATERLLSTSFKKNNKTCIFGKCFYCKMNDSVCDDENSGLTGAIIFNIKGNLEKFRSPWQRTYKSGKTAIWEQYPEKYCKSVKEKMPKSRLYDLIDVSIFDFLIQNGDRHHYETLGNNVIWLDNGKGLGNPYIHHIDILAPLYQCCMLRKYTWKSLLELTGGKIKQNLELMPDIQTLTTQEHLTAIEERLLLVFATFEFCRHKQNDESLL</sequence>
<keyword evidence="12" id="KW-1185">Reference proteome</keyword>
<dbReference type="Proteomes" id="UP001153737">
    <property type="component" value="Chromosome 4"/>
</dbReference>
<evidence type="ECO:0000256" key="1">
    <source>
        <dbReference type="ARBA" id="ARBA00004555"/>
    </source>
</evidence>
<organism evidence="11 12">
    <name type="scientific">Phaedon cochleariae</name>
    <name type="common">Mustard beetle</name>
    <dbReference type="NCBI Taxonomy" id="80249"/>
    <lineage>
        <taxon>Eukaryota</taxon>
        <taxon>Metazoa</taxon>
        <taxon>Ecdysozoa</taxon>
        <taxon>Arthropoda</taxon>
        <taxon>Hexapoda</taxon>
        <taxon>Insecta</taxon>
        <taxon>Pterygota</taxon>
        <taxon>Neoptera</taxon>
        <taxon>Endopterygota</taxon>
        <taxon>Coleoptera</taxon>
        <taxon>Polyphaga</taxon>
        <taxon>Cucujiformia</taxon>
        <taxon>Chrysomeloidea</taxon>
        <taxon>Chrysomelidae</taxon>
        <taxon>Chrysomelinae</taxon>
        <taxon>Chrysomelini</taxon>
        <taxon>Phaedon</taxon>
    </lineage>
</organism>
<feature type="domain" description="FAM20 C-terminal" evidence="10">
    <location>
        <begin position="219"/>
        <end position="414"/>
    </location>
</feature>
<evidence type="ECO:0000313" key="12">
    <source>
        <dbReference type="Proteomes" id="UP001153737"/>
    </source>
</evidence>
<comment type="subcellular location">
    <subcellularLocation>
        <location evidence="1">Golgi apparatus</location>
    </subcellularLocation>
</comment>
<gene>
    <name evidence="11" type="ORF">PHAECO_LOCUS8360</name>
</gene>
<feature type="binding site" evidence="8">
    <location>
        <position position="170"/>
    </location>
    <ligand>
        <name>Mn(2+)</name>
        <dbReference type="ChEBI" id="CHEBI:29035"/>
    </ligand>
</feature>
<dbReference type="GO" id="GO:0005524">
    <property type="term" value="F:ATP binding"/>
    <property type="evidence" value="ECO:0007669"/>
    <property type="project" value="UniProtKB-KW"/>
</dbReference>
<keyword evidence="3" id="KW-0333">Golgi apparatus</keyword>
<keyword evidence="5" id="KW-0325">Glycoprotein</keyword>
<dbReference type="GO" id="GO:0016773">
    <property type="term" value="F:phosphotransferase activity, alcohol group as acceptor"/>
    <property type="evidence" value="ECO:0007669"/>
    <property type="project" value="TreeGrafter"/>
</dbReference>
<reference evidence="11" key="2">
    <citation type="submission" date="2022-10" db="EMBL/GenBank/DDBJ databases">
        <authorList>
            <consortium name="ENA_rothamsted_submissions"/>
            <consortium name="culmorum"/>
            <person name="King R."/>
        </authorList>
    </citation>
    <scope>NUCLEOTIDE SEQUENCE</scope>
</reference>
<evidence type="ECO:0000259" key="10">
    <source>
        <dbReference type="Pfam" id="PF06702"/>
    </source>
</evidence>
<dbReference type="GO" id="GO:0046872">
    <property type="term" value="F:metal ion binding"/>
    <property type="evidence" value="ECO:0007669"/>
    <property type="project" value="UniProtKB-KW"/>
</dbReference>
<feature type="binding site" evidence="7">
    <location>
        <position position="319"/>
    </location>
    <ligand>
        <name>ATP</name>
        <dbReference type="ChEBI" id="CHEBI:30616"/>
    </ligand>
</feature>
<keyword evidence="9" id="KW-1133">Transmembrane helix</keyword>
<evidence type="ECO:0000256" key="7">
    <source>
        <dbReference type="PIRSR" id="PIRSR624869-2"/>
    </source>
</evidence>
<keyword evidence="8" id="KW-0479">Metal-binding</keyword>
<keyword evidence="7" id="KW-0067">ATP-binding</keyword>
<dbReference type="EMBL" id="OU896710">
    <property type="protein sequence ID" value="CAH1163612.1"/>
    <property type="molecule type" value="Genomic_DNA"/>
</dbReference>
<evidence type="ECO:0000256" key="6">
    <source>
        <dbReference type="PIRSR" id="PIRSR624869-1"/>
    </source>
</evidence>
<evidence type="ECO:0000256" key="5">
    <source>
        <dbReference type="ARBA" id="ARBA00023180"/>
    </source>
</evidence>
<keyword evidence="4" id="KW-1015">Disulfide bond</keyword>
<feature type="active site" evidence="6">
    <location>
        <position position="314"/>
    </location>
</feature>
<dbReference type="PANTHER" id="PTHR12450">
    <property type="entry name" value="DENTIN MATRIX PROTEIN 4 PROTEIN FAM20"/>
    <property type="match status" value="1"/>
</dbReference>
<dbReference type="OrthoDB" id="8583677at2759"/>
<evidence type="ECO:0000256" key="8">
    <source>
        <dbReference type="PIRSR" id="PIRSR624869-3"/>
    </source>
</evidence>
<dbReference type="InterPro" id="IPR024869">
    <property type="entry name" value="FAM20"/>
</dbReference>
<feature type="binding site" evidence="7">
    <location>
        <position position="151"/>
    </location>
    <ligand>
        <name>ATP</name>
        <dbReference type="ChEBI" id="CHEBI:30616"/>
    </ligand>
</feature>
<reference evidence="11" key="1">
    <citation type="submission" date="2022-01" db="EMBL/GenBank/DDBJ databases">
        <authorList>
            <person name="King R."/>
        </authorList>
    </citation>
    <scope>NUCLEOTIDE SEQUENCE</scope>
</reference>
<keyword evidence="9" id="KW-0812">Transmembrane</keyword>
<dbReference type="Pfam" id="PF06702">
    <property type="entry name" value="Fam20C"/>
    <property type="match status" value="1"/>
</dbReference>
<comment type="cofactor">
    <cofactor evidence="8">
        <name>Mn(2+)</name>
        <dbReference type="ChEBI" id="CHEBI:29035"/>
    </cofactor>
</comment>
<feature type="binding site" evidence="7">
    <location>
        <position position="329"/>
    </location>
    <ligand>
        <name>ATP</name>
        <dbReference type="ChEBI" id="CHEBI:30616"/>
    </ligand>
</feature>
<protein>
    <recommendedName>
        <fullName evidence="10">FAM20 C-terminal domain-containing protein</fullName>
    </recommendedName>
</protein>
<dbReference type="AlphaFoldDB" id="A0A9P0DPY4"/>
<keyword evidence="9" id="KW-0472">Membrane</keyword>